<gene>
    <name evidence="1" type="ORF">AR1Y2_0287</name>
</gene>
<name>A0A4P8IAZ3_9FIRM</name>
<sequence>MSAKREMSNAYAFSFYFWGYYFNPGFLRYNESSPRTK</sequence>
<dbReference type="EMBL" id="CP040058">
    <property type="protein sequence ID" value="QCP33741.1"/>
    <property type="molecule type" value="Genomic_DNA"/>
</dbReference>
<dbReference type="Proteomes" id="UP000298653">
    <property type="component" value="Chromosome"/>
</dbReference>
<evidence type="ECO:0000313" key="2">
    <source>
        <dbReference type="Proteomes" id="UP000298653"/>
    </source>
</evidence>
<dbReference type="KEGG" id="arf:AR1Y2_0287"/>
<reference evidence="1 2" key="1">
    <citation type="submission" date="2019-05" db="EMBL/GenBank/DDBJ databases">
        <title>Complete genome sequencing of Anaerostipes rhamnosivorans.</title>
        <authorList>
            <person name="Bui T.P.N."/>
            <person name="de Vos W.M."/>
        </authorList>
    </citation>
    <scope>NUCLEOTIDE SEQUENCE [LARGE SCALE GENOMIC DNA]</scope>
    <source>
        <strain evidence="1 2">1y2</strain>
    </source>
</reference>
<proteinExistence type="predicted"/>
<keyword evidence="2" id="KW-1185">Reference proteome</keyword>
<dbReference type="AlphaFoldDB" id="A0A4P8IAZ3"/>
<protein>
    <submittedName>
        <fullName evidence="1">Uncharacterized protein</fullName>
    </submittedName>
</protein>
<evidence type="ECO:0000313" key="1">
    <source>
        <dbReference type="EMBL" id="QCP33741.1"/>
    </source>
</evidence>
<organism evidence="1 2">
    <name type="scientific">Anaerostipes rhamnosivorans</name>
    <dbReference type="NCBI Taxonomy" id="1229621"/>
    <lineage>
        <taxon>Bacteria</taxon>
        <taxon>Bacillati</taxon>
        <taxon>Bacillota</taxon>
        <taxon>Clostridia</taxon>
        <taxon>Lachnospirales</taxon>
        <taxon>Lachnospiraceae</taxon>
        <taxon>Anaerostipes</taxon>
    </lineage>
</organism>
<accession>A0A4P8IAZ3</accession>